<dbReference type="GO" id="GO:0003899">
    <property type="term" value="F:DNA-directed RNA polymerase activity"/>
    <property type="evidence" value="ECO:0007669"/>
    <property type="project" value="InterPro"/>
</dbReference>
<dbReference type="GO" id="GO:0051539">
    <property type="term" value="F:4 iron, 4 sulfur cluster binding"/>
    <property type="evidence" value="ECO:0007669"/>
    <property type="project" value="UniProtKB-UniRule"/>
</dbReference>
<protein>
    <recommendedName>
        <fullName evidence="7">DNA primase large subunit PriL</fullName>
    </recommendedName>
</protein>
<dbReference type="AlphaFoldDB" id="A2BLT4"/>
<keyword evidence="2 7" id="KW-0639">Primosome</keyword>
<feature type="binding site" evidence="7">
    <location>
        <position position="342"/>
    </location>
    <ligand>
        <name>[4Fe-4S] cluster</name>
        <dbReference type="ChEBI" id="CHEBI:49883"/>
    </ligand>
</feature>
<organism evidence="9 10">
    <name type="scientific">Hyperthermus butylicus (strain DSM 5456 / JCM 9403 / PLM1-5)</name>
    <dbReference type="NCBI Taxonomy" id="415426"/>
    <lineage>
        <taxon>Archaea</taxon>
        <taxon>Thermoproteota</taxon>
        <taxon>Thermoprotei</taxon>
        <taxon>Desulfurococcales</taxon>
        <taxon>Pyrodictiaceae</taxon>
        <taxon>Hyperthermus</taxon>
    </lineage>
</organism>
<keyword evidence="3 7" id="KW-0235">DNA replication</keyword>
<comment type="subunit">
    <text evidence="7">Heterodimer of a small subunit (PriS) and a large subunit (PriL).</text>
</comment>
<evidence type="ECO:0000256" key="5">
    <source>
        <dbReference type="ARBA" id="ARBA00023004"/>
    </source>
</evidence>
<dbReference type="GO" id="GO:0006270">
    <property type="term" value="P:DNA replication initiation"/>
    <property type="evidence" value="ECO:0007669"/>
    <property type="project" value="TreeGrafter"/>
</dbReference>
<dbReference type="KEGG" id="hbu:Hbut_1102"/>
<keyword evidence="4 7" id="KW-0479">Metal-binding</keyword>
<keyword evidence="6 7" id="KW-0411">Iron-sulfur</keyword>
<feature type="domain" description="DNA primase large subunit C-terminal" evidence="8">
    <location>
        <begin position="253"/>
        <end position="339"/>
    </location>
</feature>
<dbReference type="InterPro" id="IPR007238">
    <property type="entry name" value="DNA_primase_lsu_euk/arc"/>
</dbReference>
<proteinExistence type="inferred from homology"/>
<dbReference type="Proteomes" id="UP000002593">
    <property type="component" value="Chromosome"/>
</dbReference>
<keyword evidence="5 7" id="KW-0408">Iron</keyword>
<comment type="similarity">
    <text evidence="7">Belongs to the eukaryotic-type primase large subunit family.</text>
</comment>
<dbReference type="GO" id="GO:0006269">
    <property type="term" value="P:DNA replication, synthesis of primer"/>
    <property type="evidence" value="ECO:0007669"/>
    <property type="project" value="UniProtKB-UniRule"/>
</dbReference>
<dbReference type="GO" id="GO:1990077">
    <property type="term" value="C:primosome complex"/>
    <property type="evidence" value="ECO:0007669"/>
    <property type="project" value="UniProtKB-KW"/>
</dbReference>
<dbReference type="CDD" id="cd06560">
    <property type="entry name" value="PriL"/>
    <property type="match status" value="1"/>
</dbReference>
<dbReference type="EMBL" id="CP000493">
    <property type="protein sequence ID" value="ABM80945.1"/>
    <property type="molecule type" value="Genomic_DNA"/>
</dbReference>
<dbReference type="PANTHER" id="PTHR10537">
    <property type="entry name" value="DNA PRIMASE LARGE SUBUNIT"/>
    <property type="match status" value="1"/>
</dbReference>
<dbReference type="eggNOG" id="arCOG03013">
    <property type="taxonomic scope" value="Archaea"/>
</dbReference>
<dbReference type="HAMAP" id="MF_00701">
    <property type="entry name" value="DNA_primase_lrg_arc"/>
    <property type="match status" value="1"/>
</dbReference>
<dbReference type="Pfam" id="PF04104">
    <property type="entry name" value="DNA_primase_lrg"/>
    <property type="match status" value="1"/>
</dbReference>
<dbReference type="STRING" id="415426.Hbut_1102"/>
<dbReference type="RefSeq" id="WP_011822263.1">
    <property type="nucleotide sequence ID" value="NC_008818.1"/>
</dbReference>
<dbReference type="InterPro" id="IPR058560">
    <property type="entry name" value="DNA_primase_C"/>
</dbReference>
<feature type="binding site" evidence="7">
    <location>
        <position position="260"/>
    </location>
    <ligand>
        <name>[4Fe-4S] cluster</name>
        <dbReference type="ChEBI" id="CHEBI:49883"/>
    </ligand>
</feature>
<gene>
    <name evidence="7" type="primary">priL</name>
    <name evidence="9" type="ordered locus">Hbut_1102</name>
</gene>
<accession>A2BLT4</accession>
<evidence type="ECO:0000256" key="6">
    <source>
        <dbReference type="ARBA" id="ARBA00023014"/>
    </source>
</evidence>
<dbReference type="EnsemblBacteria" id="ABM80945">
    <property type="protein sequence ID" value="ABM80945"/>
    <property type="gene ID" value="Hbut_1102"/>
</dbReference>
<sequence length="377" mass="42972">MTVAYARAVIVRLERYPFLADVDAVAMRRFGLGVVEVARIRRDLVERGVDRLLEAIRRGRLGDSVDHVEEEVLSFAYAAIIAYATGNKWLVSRLALAEAERAYSLAQSENDETIAQLARLVGLESLTYGRGYREPIALLRGTIIYRVYPYSMKLIDYLRVARRLLGDDAWKPINFPVLRGIIFLDKSHVLRLFKEAATEYIEEKVRSIGEAYAGQLVDVVSEYVKKVEEKLSEQRRPRMVGSSRIEVPKGVIVEEALPPCMRDLIERTRRGDNLSHHERFALATFMLNIGAEIDYVVDLFRNMPDFNEKITRYQVEHLAGLRGSGKKYRVYSCEKMKTLGICKADCGTRSPIQAYYQSLRGLLAQRRGRRGKSNNAS</sequence>
<reference evidence="9 10" key="1">
    <citation type="journal article" date="2007" name="Archaea">
        <title>The genome of Hyperthermus butylicus: a sulfur-reducing, peptide fermenting, neutrophilic Crenarchaeote growing up to 108 degrees C.</title>
        <authorList>
            <person name="Brugger K."/>
            <person name="Chen L."/>
            <person name="Stark M."/>
            <person name="Zibat A."/>
            <person name="Redder P."/>
            <person name="Ruepp A."/>
            <person name="Awayez M."/>
            <person name="She Q."/>
            <person name="Garrett R.A."/>
            <person name="Klenk H.P."/>
        </authorList>
    </citation>
    <scope>NUCLEOTIDE SEQUENCE [LARGE SCALE GENOMIC DNA]</scope>
    <source>
        <strain evidence="10">DSM 5456 / JCM 9403 / PLM1-5</strain>
    </source>
</reference>
<comment type="cofactor">
    <cofactor evidence="7">
        <name>[4Fe-4S] cluster</name>
        <dbReference type="ChEBI" id="CHEBI:49883"/>
    </cofactor>
    <text evidence="7">Binds 1 [4Fe-4S] cluster.</text>
</comment>
<dbReference type="InterPro" id="IPR023642">
    <property type="entry name" value="DNA_primase_lsu_PriL"/>
</dbReference>
<evidence type="ECO:0000256" key="3">
    <source>
        <dbReference type="ARBA" id="ARBA00022705"/>
    </source>
</evidence>
<evidence type="ECO:0000256" key="1">
    <source>
        <dbReference type="ARBA" id="ARBA00022485"/>
    </source>
</evidence>
<evidence type="ECO:0000313" key="9">
    <source>
        <dbReference type="EMBL" id="ABM80945.1"/>
    </source>
</evidence>
<dbReference type="GO" id="GO:0046872">
    <property type="term" value="F:metal ion binding"/>
    <property type="evidence" value="ECO:0007669"/>
    <property type="project" value="UniProtKB-KW"/>
</dbReference>
<dbReference type="SUPFAM" id="SSF140914">
    <property type="entry name" value="PriB N-terminal domain-like"/>
    <property type="match status" value="1"/>
</dbReference>
<evidence type="ECO:0000256" key="4">
    <source>
        <dbReference type="ARBA" id="ARBA00022723"/>
    </source>
</evidence>
<dbReference type="OrthoDB" id="46081at2157"/>
<feature type="binding site" evidence="7">
    <location>
        <position position="346"/>
    </location>
    <ligand>
        <name>[4Fe-4S] cluster</name>
        <dbReference type="ChEBI" id="CHEBI:49883"/>
    </ligand>
</feature>
<feature type="binding site" evidence="7">
    <location>
        <position position="333"/>
    </location>
    <ligand>
        <name>[4Fe-4S] cluster</name>
        <dbReference type="ChEBI" id="CHEBI:49883"/>
    </ligand>
</feature>
<keyword evidence="10" id="KW-1185">Reference proteome</keyword>
<dbReference type="GeneID" id="4781720"/>
<comment type="function">
    <text evidence="7">Regulatory subunit of DNA primase, an RNA polymerase that catalyzes the synthesis of short RNA molecules used as primers for DNA polymerase during DNA replication. Stabilizes and modulates the activity of the small subunit, increasing the rate of DNA synthesis, and conferring RNA synthesis capability. The DNA polymerase activity may enable DNA primase to also catalyze primer extension after primer synthesis. May also play a role in DNA repair.</text>
</comment>
<name>A2BLT4_HYPBU</name>
<evidence type="ECO:0000256" key="7">
    <source>
        <dbReference type="HAMAP-Rule" id="MF_00701"/>
    </source>
</evidence>
<dbReference type="PANTHER" id="PTHR10537:SF3">
    <property type="entry name" value="DNA PRIMASE LARGE SUBUNIT"/>
    <property type="match status" value="1"/>
</dbReference>
<dbReference type="HOGENOM" id="CLU_052778_0_0_2"/>
<evidence type="ECO:0000259" key="8">
    <source>
        <dbReference type="Pfam" id="PF04104"/>
    </source>
</evidence>
<evidence type="ECO:0000256" key="2">
    <source>
        <dbReference type="ARBA" id="ARBA00022515"/>
    </source>
</evidence>
<keyword evidence="1 7" id="KW-0004">4Fe-4S</keyword>
<evidence type="ECO:0000313" key="10">
    <source>
        <dbReference type="Proteomes" id="UP000002593"/>
    </source>
</evidence>